<dbReference type="GO" id="GO:0006089">
    <property type="term" value="P:lactate metabolic process"/>
    <property type="evidence" value="ECO:0007669"/>
    <property type="project" value="InterPro"/>
</dbReference>
<evidence type="ECO:0000256" key="6">
    <source>
        <dbReference type="ARBA" id="ARBA00023004"/>
    </source>
</evidence>
<name>A0A6I3IAI3_9MICO</name>
<dbReference type="InterPro" id="IPR037171">
    <property type="entry name" value="NagB/RpiA_transferase-like"/>
</dbReference>
<dbReference type="Pfam" id="PF02589">
    <property type="entry name" value="LUD_dom"/>
    <property type="match status" value="1"/>
</dbReference>
<dbReference type="InterPro" id="IPR009051">
    <property type="entry name" value="Helical_ferredxn"/>
</dbReference>
<evidence type="ECO:0000256" key="7">
    <source>
        <dbReference type="ARBA" id="ARBA00023014"/>
    </source>
</evidence>
<keyword evidence="4" id="KW-0677">Repeat</keyword>
<evidence type="ECO:0000256" key="5">
    <source>
        <dbReference type="ARBA" id="ARBA00022982"/>
    </source>
</evidence>
<dbReference type="PROSITE" id="PS00198">
    <property type="entry name" value="4FE4S_FER_1"/>
    <property type="match status" value="1"/>
</dbReference>
<evidence type="ECO:0000256" key="4">
    <source>
        <dbReference type="ARBA" id="ARBA00022737"/>
    </source>
</evidence>
<dbReference type="RefSeq" id="WP_082176893.1">
    <property type="nucleotide sequence ID" value="NZ_CP171001.1"/>
</dbReference>
<dbReference type="InterPro" id="IPR017896">
    <property type="entry name" value="4Fe4S_Fe-S-bd"/>
</dbReference>
<dbReference type="GO" id="GO:0051539">
    <property type="term" value="F:4 iron, 4 sulfur cluster binding"/>
    <property type="evidence" value="ECO:0007669"/>
    <property type="project" value="UniProtKB-KW"/>
</dbReference>
<evidence type="ECO:0000256" key="3">
    <source>
        <dbReference type="ARBA" id="ARBA00022723"/>
    </source>
</evidence>
<evidence type="ECO:0000256" key="2">
    <source>
        <dbReference type="ARBA" id="ARBA00022485"/>
    </source>
</evidence>
<keyword evidence="3" id="KW-0479">Metal-binding</keyword>
<sequence length="549" mass="60375">MTQPAHRLTPAPPSGELADSPPFPAAARRELANPVQRKNLHHAMTTIRDKRARVVAERPDWEQMRVAGEEIKDRTLRHLDHYLLQLEESLTRAGTTVHWASDAEEANRIIVGLVRDALRDQPRQVDPTGREVPPEVVKVKSMATQEIEMNEALEAAGIAAWETDLAELIVQLGHDRPSHFLVPAIHRNRAEVREIFLDEMGDYGRPAPDDLDAEPAHLAGAARLHLREKFLRASVAISGANFAVAETGTLCVVESEGNGRMCLTLPETLISVVGIEKVVPTFADLEVFLQLLPRSSTAERMNPYTSLWTGPTPGDGPQQMHVVLLDNGRTKVLADDFGRTALRCIRCSACLNVCPVYEKVGGHAYGSVYPGPIGAVLTPQLRGTASAVDRSLPYASSLCGACFDVCPVRIDIPRMLVHMRGKVVEAKKADRMPHSEAGVMRATSWMMADHRRWGAAMKGSGLAGRLLGSRFDHFGTLPWPASKWTNARDVQMLPTESFRDWWARERADRPGTPGHGGPAGPRHDASTEAHRASDQRAHGSTEQPEAEQR</sequence>
<dbReference type="EMBL" id="WLVL01000018">
    <property type="protein sequence ID" value="MTB71218.1"/>
    <property type="molecule type" value="Genomic_DNA"/>
</dbReference>
<dbReference type="InterPro" id="IPR004452">
    <property type="entry name" value="LutB/LldF"/>
</dbReference>
<dbReference type="InterPro" id="IPR017900">
    <property type="entry name" value="4Fe4S_Fe_S_CS"/>
</dbReference>
<dbReference type="Pfam" id="PF13183">
    <property type="entry name" value="Fer4_8"/>
    <property type="match status" value="1"/>
</dbReference>
<proteinExistence type="predicted"/>
<evidence type="ECO:0000259" key="10">
    <source>
        <dbReference type="Pfam" id="PF13183"/>
    </source>
</evidence>
<comment type="caution">
    <text evidence="11">The sequence shown here is derived from an EMBL/GenBank/DDBJ whole genome shotgun (WGS) entry which is preliminary data.</text>
</comment>
<dbReference type="InterPro" id="IPR024185">
    <property type="entry name" value="FTHF_cligase-like_sf"/>
</dbReference>
<dbReference type="PANTHER" id="PTHR47153:SF2">
    <property type="entry name" value="LACTATE UTILIZATION PROTEIN B"/>
    <property type="match status" value="1"/>
</dbReference>
<feature type="domain" description="LUD" evidence="9">
    <location>
        <begin position="85"/>
        <end position="325"/>
    </location>
</feature>
<dbReference type="SUPFAM" id="SSF100950">
    <property type="entry name" value="NagB/RpiA/CoA transferase-like"/>
    <property type="match status" value="1"/>
</dbReference>
<evidence type="ECO:0000313" key="11">
    <source>
        <dbReference type="EMBL" id="MTB71218.1"/>
    </source>
</evidence>
<evidence type="ECO:0000256" key="8">
    <source>
        <dbReference type="SAM" id="MobiDB-lite"/>
    </source>
</evidence>
<dbReference type="AlphaFoldDB" id="A0A6I3IAI3"/>
<feature type="domain" description="4Fe-4S ferredoxin-type" evidence="10">
    <location>
        <begin position="341"/>
        <end position="410"/>
    </location>
</feature>
<reference evidence="11 12" key="1">
    <citation type="submission" date="2019-11" db="EMBL/GenBank/DDBJ databases">
        <title>Whole genome sequencing identifies a novel species of the genus Arsenicicoccus isolated from human blood.</title>
        <authorList>
            <person name="Jeong J.H."/>
            <person name="Kweon O.J."/>
            <person name="Kim H.R."/>
            <person name="Kim T.-H."/>
            <person name="Ha S.-M."/>
            <person name="Lee M.-K."/>
        </authorList>
    </citation>
    <scope>NUCLEOTIDE SEQUENCE [LARGE SCALE GENOMIC DNA]</scope>
    <source>
        <strain evidence="11 12">MKL-02</strain>
    </source>
</reference>
<keyword evidence="12" id="KW-1185">Reference proteome</keyword>
<dbReference type="GO" id="GO:0046872">
    <property type="term" value="F:metal ion binding"/>
    <property type="evidence" value="ECO:0007669"/>
    <property type="project" value="UniProtKB-KW"/>
</dbReference>
<protein>
    <submittedName>
        <fullName evidence="11">(4Fe-4S)-binding protein</fullName>
    </submittedName>
</protein>
<dbReference type="InterPro" id="IPR003741">
    <property type="entry name" value="LUD_dom"/>
</dbReference>
<dbReference type="PANTHER" id="PTHR47153">
    <property type="entry name" value="LACTATE UTILIZATION PROTEIN B"/>
    <property type="match status" value="1"/>
</dbReference>
<organism evidence="11 12">
    <name type="scientific">Arsenicicoccus cauae</name>
    <dbReference type="NCBI Taxonomy" id="2663847"/>
    <lineage>
        <taxon>Bacteria</taxon>
        <taxon>Bacillati</taxon>
        <taxon>Actinomycetota</taxon>
        <taxon>Actinomycetes</taxon>
        <taxon>Micrococcales</taxon>
        <taxon>Intrasporangiaceae</taxon>
        <taxon>Arsenicicoccus</taxon>
    </lineage>
</organism>
<dbReference type="SUPFAM" id="SSF54862">
    <property type="entry name" value="4Fe-4S ferredoxins"/>
    <property type="match status" value="1"/>
</dbReference>
<evidence type="ECO:0000313" key="12">
    <source>
        <dbReference type="Proteomes" id="UP000431092"/>
    </source>
</evidence>
<keyword evidence="7" id="KW-0411">Iron-sulfur</keyword>
<evidence type="ECO:0000259" key="9">
    <source>
        <dbReference type="Pfam" id="PF02589"/>
    </source>
</evidence>
<dbReference type="Proteomes" id="UP000431092">
    <property type="component" value="Unassembled WGS sequence"/>
</dbReference>
<keyword evidence="6" id="KW-0408">Iron</keyword>
<dbReference type="Gene3D" id="3.40.50.10420">
    <property type="entry name" value="NagB/RpiA/CoA transferase-like"/>
    <property type="match status" value="1"/>
</dbReference>
<keyword evidence="1" id="KW-0813">Transport</keyword>
<keyword evidence="2" id="KW-0004">4Fe-4S</keyword>
<accession>A0A6I3IAI3</accession>
<feature type="compositionally biased region" description="Basic and acidic residues" evidence="8">
    <location>
        <begin position="521"/>
        <end position="539"/>
    </location>
</feature>
<feature type="region of interest" description="Disordered" evidence="8">
    <location>
        <begin position="504"/>
        <end position="549"/>
    </location>
</feature>
<gene>
    <name evidence="11" type="ORF">GGG17_04360</name>
</gene>
<keyword evidence="5" id="KW-0249">Electron transport</keyword>
<dbReference type="Gene3D" id="1.10.1060.10">
    <property type="entry name" value="Alpha-helical ferredoxin"/>
    <property type="match status" value="1"/>
</dbReference>
<evidence type="ECO:0000256" key="1">
    <source>
        <dbReference type="ARBA" id="ARBA00022448"/>
    </source>
</evidence>
<feature type="region of interest" description="Disordered" evidence="8">
    <location>
        <begin position="1"/>
        <end position="23"/>
    </location>
</feature>